<keyword evidence="1" id="KW-0175">Coiled coil</keyword>
<comment type="caution">
    <text evidence="3">The sequence shown here is derived from an EMBL/GenBank/DDBJ whole genome shotgun (WGS) entry which is preliminary data.</text>
</comment>
<dbReference type="OrthoDB" id="427480at2759"/>
<feature type="compositionally biased region" description="Basic and acidic residues" evidence="2">
    <location>
        <begin position="51"/>
        <end position="70"/>
    </location>
</feature>
<feature type="region of interest" description="Disordered" evidence="2">
    <location>
        <begin position="43"/>
        <end position="70"/>
    </location>
</feature>
<dbReference type="PANTHER" id="PTHR36790">
    <property type="entry name" value="MYELIN TRANSCRIPTION FACTOR"/>
    <property type="match status" value="1"/>
</dbReference>
<gene>
    <name evidence="3" type="ORF">HPP92_022865</name>
</gene>
<sequence length="182" mass="21027">MASSATGTWRSIPRPQRKPLHPINPPVAIAAVACAVTIYPKKPISTLQRPSEGRSGKENQEIFSDSKEMELFPAEASLREELEAARQRTERLRREKERAEIEMREMDRAMDRWIRETENRTRALAAVEMELRRVLRAMEHQSSSARSSPFPSLRAREAEKRRQEGQFQEKINAEASDSKRKE</sequence>
<protein>
    <submittedName>
        <fullName evidence="3">Uncharacterized protein</fullName>
    </submittedName>
</protein>
<dbReference type="PANTHER" id="PTHR36790:SF1">
    <property type="entry name" value="MYELIN TRANSCRIPTION FACTOR"/>
    <property type="match status" value="1"/>
</dbReference>
<feature type="region of interest" description="Disordered" evidence="2">
    <location>
        <begin position="1"/>
        <end position="23"/>
    </location>
</feature>
<proteinExistence type="predicted"/>
<feature type="compositionally biased region" description="Basic and acidic residues" evidence="2">
    <location>
        <begin position="154"/>
        <end position="164"/>
    </location>
</feature>
<feature type="coiled-coil region" evidence="1">
    <location>
        <begin position="75"/>
        <end position="116"/>
    </location>
</feature>
<feature type="region of interest" description="Disordered" evidence="2">
    <location>
        <begin position="138"/>
        <end position="182"/>
    </location>
</feature>
<name>A0A835PRP4_VANPL</name>
<keyword evidence="4" id="KW-1185">Reference proteome</keyword>
<accession>A0A835PRP4</accession>
<dbReference type="AlphaFoldDB" id="A0A835PRP4"/>
<evidence type="ECO:0000256" key="2">
    <source>
        <dbReference type="SAM" id="MobiDB-lite"/>
    </source>
</evidence>
<dbReference type="Proteomes" id="UP000636800">
    <property type="component" value="Chromosome 12"/>
</dbReference>
<feature type="compositionally biased region" description="Low complexity" evidence="2">
    <location>
        <begin position="142"/>
        <end position="153"/>
    </location>
</feature>
<dbReference type="EMBL" id="JADCNL010000012">
    <property type="protein sequence ID" value="KAG0457708.1"/>
    <property type="molecule type" value="Genomic_DNA"/>
</dbReference>
<evidence type="ECO:0000313" key="3">
    <source>
        <dbReference type="EMBL" id="KAG0457708.1"/>
    </source>
</evidence>
<evidence type="ECO:0000256" key="1">
    <source>
        <dbReference type="SAM" id="Coils"/>
    </source>
</evidence>
<evidence type="ECO:0000313" key="4">
    <source>
        <dbReference type="Proteomes" id="UP000636800"/>
    </source>
</evidence>
<reference evidence="3 4" key="1">
    <citation type="journal article" date="2020" name="Nat. Food">
        <title>A phased Vanilla planifolia genome enables genetic improvement of flavour and production.</title>
        <authorList>
            <person name="Hasing T."/>
            <person name="Tang H."/>
            <person name="Brym M."/>
            <person name="Khazi F."/>
            <person name="Huang T."/>
            <person name="Chambers A.H."/>
        </authorList>
    </citation>
    <scope>NUCLEOTIDE SEQUENCE [LARGE SCALE GENOMIC DNA]</scope>
    <source>
        <tissue evidence="3">Leaf</tissue>
    </source>
</reference>
<organism evidence="3 4">
    <name type="scientific">Vanilla planifolia</name>
    <name type="common">Vanilla</name>
    <dbReference type="NCBI Taxonomy" id="51239"/>
    <lineage>
        <taxon>Eukaryota</taxon>
        <taxon>Viridiplantae</taxon>
        <taxon>Streptophyta</taxon>
        <taxon>Embryophyta</taxon>
        <taxon>Tracheophyta</taxon>
        <taxon>Spermatophyta</taxon>
        <taxon>Magnoliopsida</taxon>
        <taxon>Liliopsida</taxon>
        <taxon>Asparagales</taxon>
        <taxon>Orchidaceae</taxon>
        <taxon>Vanilloideae</taxon>
        <taxon>Vanilleae</taxon>
        <taxon>Vanilla</taxon>
    </lineage>
</organism>